<proteinExistence type="predicted"/>
<accession>A0AAW0JNZ1</accession>
<organism evidence="1 2">
    <name type="scientific">Quercus suber</name>
    <name type="common">Cork oak</name>
    <dbReference type="NCBI Taxonomy" id="58331"/>
    <lineage>
        <taxon>Eukaryota</taxon>
        <taxon>Viridiplantae</taxon>
        <taxon>Streptophyta</taxon>
        <taxon>Embryophyta</taxon>
        <taxon>Tracheophyta</taxon>
        <taxon>Spermatophyta</taxon>
        <taxon>Magnoliopsida</taxon>
        <taxon>eudicotyledons</taxon>
        <taxon>Gunneridae</taxon>
        <taxon>Pentapetalae</taxon>
        <taxon>rosids</taxon>
        <taxon>fabids</taxon>
        <taxon>Fagales</taxon>
        <taxon>Fagaceae</taxon>
        <taxon>Quercus</taxon>
    </lineage>
</organism>
<comment type="caution">
    <text evidence="1">The sequence shown here is derived from an EMBL/GenBank/DDBJ whole genome shotgun (WGS) entry which is preliminary data.</text>
</comment>
<reference evidence="1 2" key="1">
    <citation type="journal article" date="2018" name="Sci. Data">
        <title>The draft genome sequence of cork oak.</title>
        <authorList>
            <person name="Ramos A.M."/>
            <person name="Usie A."/>
            <person name="Barbosa P."/>
            <person name="Barros P.M."/>
            <person name="Capote T."/>
            <person name="Chaves I."/>
            <person name="Simoes F."/>
            <person name="Abreu I."/>
            <person name="Carrasquinho I."/>
            <person name="Faro C."/>
            <person name="Guimaraes J.B."/>
            <person name="Mendonca D."/>
            <person name="Nobrega F."/>
            <person name="Rodrigues L."/>
            <person name="Saibo N.J.M."/>
            <person name="Varela M.C."/>
            <person name="Egas C."/>
            <person name="Matos J."/>
            <person name="Miguel C.M."/>
            <person name="Oliveira M.M."/>
            <person name="Ricardo C.P."/>
            <person name="Goncalves S."/>
        </authorList>
    </citation>
    <scope>NUCLEOTIDE SEQUENCE [LARGE SCALE GENOMIC DNA]</scope>
    <source>
        <strain evidence="2">cv. HL8</strain>
    </source>
</reference>
<sequence>MTRSSLSLLEDFQMVNERPTATARCCKVNVDGVVFSKRKQAGVGVVIAALCRKLYTLLGPLETEAKAMEIGVTFTMEVRVRDVTFEGDLPVI</sequence>
<name>A0AAW0JNZ1_QUESU</name>
<dbReference type="Proteomes" id="UP000237347">
    <property type="component" value="Unassembled WGS sequence"/>
</dbReference>
<keyword evidence="2" id="KW-1185">Reference proteome</keyword>
<gene>
    <name evidence="1" type="ORF">CFP56_030395</name>
</gene>
<evidence type="ECO:0008006" key="3">
    <source>
        <dbReference type="Google" id="ProtNLM"/>
    </source>
</evidence>
<protein>
    <recommendedName>
        <fullName evidence="3">RNase H type-1 domain-containing protein</fullName>
    </recommendedName>
</protein>
<evidence type="ECO:0000313" key="1">
    <source>
        <dbReference type="EMBL" id="KAK7828294.1"/>
    </source>
</evidence>
<dbReference type="EMBL" id="PKMF04000506">
    <property type="protein sequence ID" value="KAK7828294.1"/>
    <property type="molecule type" value="Genomic_DNA"/>
</dbReference>
<evidence type="ECO:0000313" key="2">
    <source>
        <dbReference type="Proteomes" id="UP000237347"/>
    </source>
</evidence>
<dbReference type="AlphaFoldDB" id="A0AAW0JNZ1"/>